<protein>
    <submittedName>
        <fullName evidence="1">Uncharacterized protein</fullName>
    </submittedName>
</protein>
<dbReference type="AlphaFoldDB" id="A0A8S2VZT8"/>
<dbReference type="EMBL" id="CAJOBI010059775">
    <property type="protein sequence ID" value="CAF4410402.1"/>
    <property type="molecule type" value="Genomic_DNA"/>
</dbReference>
<evidence type="ECO:0000313" key="2">
    <source>
        <dbReference type="Proteomes" id="UP000676336"/>
    </source>
</evidence>
<name>A0A8S2VZT8_9BILA</name>
<accession>A0A8S2VZT8</accession>
<comment type="caution">
    <text evidence="1">The sequence shown here is derived from an EMBL/GenBank/DDBJ whole genome shotgun (WGS) entry which is preliminary data.</text>
</comment>
<gene>
    <name evidence="1" type="ORF">SMN809_LOCUS30871</name>
</gene>
<reference evidence="1" key="1">
    <citation type="submission" date="2021-02" db="EMBL/GenBank/DDBJ databases">
        <authorList>
            <person name="Nowell W R."/>
        </authorList>
    </citation>
    <scope>NUCLEOTIDE SEQUENCE</scope>
</reference>
<evidence type="ECO:0000313" key="1">
    <source>
        <dbReference type="EMBL" id="CAF4410402.1"/>
    </source>
</evidence>
<feature type="non-terminal residue" evidence="1">
    <location>
        <position position="448"/>
    </location>
</feature>
<organism evidence="1 2">
    <name type="scientific">Rotaria magnacalcarata</name>
    <dbReference type="NCBI Taxonomy" id="392030"/>
    <lineage>
        <taxon>Eukaryota</taxon>
        <taxon>Metazoa</taxon>
        <taxon>Spiralia</taxon>
        <taxon>Gnathifera</taxon>
        <taxon>Rotifera</taxon>
        <taxon>Eurotatoria</taxon>
        <taxon>Bdelloidea</taxon>
        <taxon>Philodinida</taxon>
        <taxon>Philodinidae</taxon>
        <taxon>Rotaria</taxon>
    </lineage>
</organism>
<sequence>MSGDITTASYQMATNDFVNDLKSLPFCPTPNLYAEIIERLTIQLKQATPNGLLENKPFLLAIVDNLYRIIPTFDKKLSDINDSSRQTNLFLETLTNACQGLCLFYLFIAIKDSYRLDIIFHNYIPLLKQSYFTHDNKYDHLLNCLLPIITSSSTLVAITGNDLPPNMFSYLLDFVKMNLKYEERTKLIDNILSLVKLFSILPKLTPMVIDSDWHNACIQWLKRIGRRPPYTTDILINLILQKLARNATAVDVLNQLNCDNALIESNQQMKNDHNEEEYSSIYFVQCITHALLIEAKEIKQKSIISDERMCHILEQMISFLISTAQNGSMFYKGCHISEILSVLCKLFVNDDILKKCLNDNHGFLDCLYQLLIQYATISSDSTRIYQMLTDETLLGVVNLLWSISFHEPYHENLKSNVNLMQTLSNIATSSSLYTSRHFRAVPHDVSTL</sequence>
<dbReference type="Proteomes" id="UP000676336">
    <property type="component" value="Unassembled WGS sequence"/>
</dbReference>
<proteinExistence type="predicted"/>